<dbReference type="Proteomes" id="UP000015527">
    <property type="component" value="Unassembled WGS sequence"/>
</dbReference>
<dbReference type="EMBL" id="ATHL01000079">
    <property type="protein sequence ID" value="EQB14809.1"/>
    <property type="molecule type" value="Genomic_DNA"/>
</dbReference>
<dbReference type="SUPFAM" id="SSF52266">
    <property type="entry name" value="SGNH hydrolase"/>
    <property type="match status" value="1"/>
</dbReference>
<evidence type="ECO:0000313" key="4">
    <source>
        <dbReference type="Proteomes" id="UP000015527"/>
    </source>
</evidence>
<dbReference type="PANTHER" id="PTHR43784">
    <property type="entry name" value="GDSL-LIKE LIPASE/ACYLHYDROLASE, PUTATIVE (AFU_ORTHOLOGUE AFUA_2G00820)-RELATED"/>
    <property type="match status" value="1"/>
</dbReference>
<sequence>MKICAALAAFTGLLLATSAISAQSAPADGWVGAWGYATSPATKSVADTLPAGTYRYRIRSSQSGNALRFLLTNPDGAQSLQIVSMNVARAAAKDGFAIDPAQSRQIGFADGPLLTLPGGGTMQTQPVQLNVRAGEDLVVSIVTSAPSTTVAGNAGFPVAFAAGTVDATGAALATVKLRPLVSQLAVHNDAAKCTIVTFGDSITEGARGTRADWRGWPGVLARRLIEAGSGPHCGVVNMGISGNRLLRDGRGTAGVDRLERDVASVPGVTHLIVLEGVNDIWRSTLPGETPIAVADLIAGYRKIIAFGHARGVRVIGGTITPGSGWKAYNAGMEQIRQDTNLWIRTAGEFDAVIDFDAALRDTSTPPAVKPAFDSGDHLHPGNGGYEAMGRAVPLSLFRGSR</sequence>
<name>T0IYT1_9SPHN</name>
<feature type="domain" description="SGNH hydrolase-type esterase" evidence="2">
    <location>
        <begin position="198"/>
        <end position="387"/>
    </location>
</feature>
<comment type="caution">
    <text evidence="3">The sequence shown here is derived from an EMBL/GenBank/DDBJ whole genome shotgun (WGS) entry which is preliminary data.</text>
</comment>
<organism evidence="3 4">
    <name type="scientific">Novosphingobium lindaniclasticum LE124</name>
    <dbReference type="NCBI Taxonomy" id="1096930"/>
    <lineage>
        <taxon>Bacteria</taxon>
        <taxon>Pseudomonadati</taxon>
        <taxon>Pseudomonadota</taxon>
        <taxon>Alphaproteobacteria</taxon>
        <taxon>Sphingomonadales</taxon>
        <taxon>Sphingomonadaceae</taxon>
        <taxon>Novosphingobium</taxon>
    </lineage>
</organism>
<dbReference type="OrthoDB" id="1828825at2"/>
<dbReference type="InterPro" id="IPR053140">
    <property type="entry name" value="GDSL_Rv0518-like"/>
</dbReference>
<keyword evidence="4" id="KW-1185">Reference proteome</keyword>
<feature type="signal peptide" evidence="1">
    <location>
        <begin position="1"/>
        <end position="21"/>
    </location>
</feature>
<dbReference type="PATRIC" id="fig|1096930.3.peg.2542"/>
<keyword evidence="1" id="KW-0732">Signal</keyword>
<evidence type="ECO:0000259" key="2">
    <source>
        <dbReference type="Pfam" id="PF13472"/>
    </source>
</evidence>
<dbReference type="Pfam" id="PF13472">
    <property type="entry name" value="Lipase_GDSL_2"/>
    <property type="match status" value="1"/>
</dbReference>
<proteinExistence type="predicted"/>
<dbReference type="eggNOG" id="COG2755">
    <property type="taxonomic scope" value="Bacteria"/>
</dbReference>
<accession>T0IYT1</accession>
<dbReference type="GO" id="GO:0016788">
    <property type="term" value="F:hydrolase activity, acting on ester bonds"/>
    <property type="evidence" value="ECO:0007669"/>
    <property type="project" value="UniProtKB-ARBA"/>
</dbReference>
<feature type="chain" id="PRO_5004577736" description="SGNH hydrolase-type esterase domain-containing protein" evidence="1">
    <location>
        <begin position="22"/>
        <end position="401"/>
    </location>
</feature>
<protein>
    <recommendedName>
        <fullName evidence="2">SGNH hydrolase-type esterase domain-containing protein</fullName>
    </recommendedName>
</protein>
<dbReference type="InterPro" id="IPR013830">
    <property type="entry name" value="SGNH_hydro"/>
</dbReference>
<gene>
    <name evidence="3" type="ORF">L284_12715</name>
</gene>
<evidence type="ECO:0000256" key="1">
    <source>
        <dbReference type="SAM" id="SignalP"/>
    </source>
</evidence>
<dbReference type="CDD" id="cd01830">
    <property type="entry name" value="XynE_like"/>
    <property type="match status" value="1"/>
</dbReference>
<reference evidence="3 4" key="1">
    <citation type="journal article" date="2013" name="Genome Announc.">
        <title>Genome Sequence of Novosphingobium lindaniclasticum LE124T, Isolated from a Hexachlorocyclohexane Dumpsite.</title>
        <authorList>
            <person name="Saxena A."/>
            <person name="Nayyar N."/>
            <person name="Sangwan N."/>
            <person name="Kumari R."/>
            <person name="Khurana J.P."/>
            <person name="Lal R."/>
        </authorList>
    </citation>
    <scope>NUCLEOTIDE SEQUENCE [LARGE SCALE GENOMIC DNA]</scope>
    <source>
        <strain evidence="3 4">LE124</strain>
    </source>
</reference>
<dbReference type="Gene3D" id="3.40.50.1110">
    <property type="entry name" value="SGNH hydrolase"/>
    <property type="match status" value="1"/>
</dbReference>
<dbReference type="PANTHER" id="PTHR43784:SF2">
    <property type="entry name" value="GDSL-LIKE LIPASE_ACYLHYDROLASE, PUTATIVE (AFU_ORTHOLOGUE AFUA_2G00820)-RELATED"/>
    <property type="match status" value="1"/>
</dbReference>
<dbReference type="AlphaFoldDB" id="T0IYT1"/>
<dbReference type="InterPro" id="IPR036514">
    <property type="entry name" value="SGNH_hydro_sf"/>
</dbReference>
<evidence type="ECO:0000313" key="3">
    <source>
        <dbReference type="EMBL" id="EQB14809.1"/>
    </source>
</evidence>
<dbReference type="RefSeq" id="WP_021234385.1">
    <property type="nucleotide sequence ID" value="NZ_ATHL01000079.1"/>
</dbReference>